<dbReference type="SUPFAM" id="SSF56801">
    <property type="entry name" value="Acetyl-CoA synthetase-like"/>
    <property type="match status" value="1"/>
</dbReference>
<dbReference type="GO" id="GO:0004467">
    <property type="term" value="F:long-chain fatty acid-CoA ligase activity"/>
    <property type="evidence" value="ECO:0007669"/>
    <property type="project" value="TreeGrafter"/>
</dbReference>
<evidence type="ECO:0000313" key="5">
    <source>
        <dbReference type="EMBL" id="ROH88837.1"/>
    </source>
</evidence>
<feature type="domain" description="AMP-dependent synthetase/ligase" evidence="4">
    <location>
        <begin position="13"/>
        <end position="384"/>
    </location>
</feature>
<protein>
    <submittedName>
        <fullName evidence="5">Long-chain fatty acid--CoA ligase</fullName>
    </submittedName>
</protein>
<evidence type="ECO:0000256" key="3">
    <source>
        <dbReference type="ARBA" id="ARBA00023098"/>
    </source>
</evidence>
<dbReference type="InterPro" id="IPR000873">
    <property type="entry name" value="AMP-dep_synth/lig_dom"/>
</dbReference>
<organism evidence="5 6">
    <name type="scientific">Stagnimonas aquatica</name>
    <dbReference type="NCBI Taxonomy" id="2689987"/>
    <lineage>
        <taxon>Bacteria</taxon>
        <taxon>Pseudomonadati</taxon>
        <taxon>Pseudomonadota</taxon>
        <taxon>Gammaproteobacteria</taxon>
        <taxon>Nevskiales</taxon>
        <taxon>Nevskiaceae</taxon>
        <taxon>Stagnimonas</taxon>
    </lineage>
</organism>
<dbReference type="AlphaFoldDB" id="A0A3N0V7P9"/>
<keyword evidence="6" id="KW-1185">Reference proteome</keyword>
<dbReference type="InterPro" id="IPR020845">
    <property type="entry name" value="AMP-binding_CS"/>
</dbReference>
<proteinExistence type="predicted"/>
<keyword evidence="2" id="KW-0276">Fatty acid metabolism</keyword>
<dbReference type="PROSITE" id="PS00455">
    <property type="entry name" value="AMP_BINDING"/>
    <property type="match status" value="1"/>
</dbReference>
<dbReference type="PANTHER" id="PTHR43272">
    <property type="entry name" value="LONG-CHAIN-FATTY-ACID--COA LIGASE"/>
    <property type="match status" value="1"/>
</dbReference>
<dbReference type="InParanoid" id="A0A3N0V7P9"/>
<dbReference type="GO" id="GO:0016020">
    <property type="term" value="C:membrane"/>
    <property type="evidence" value="ECO:0007669"/>
    <property type="project" value="TreeGrafter"/>
</dbReference>
<evidence type="ECO:0000259" key="4">
    <source>
        <dbReference type="Pfam" id="PF00501"/>
    </source>
</evidence>
<evidence type="ECO:0000256" key="1">
    <source>
        <dbReference type="ARBA" id="ARBA00022598"/>
    </source>
</evidence>
<dbReference type="Proteomes" id="UP000282106">
    <property type="component" value="Unassembled WGS sequence"/>
</dbReference>
<keyword evidence="1 5" id="KW-0436">Ligase</keyword>
<dbReference type="Pfam" id="PF00501">
    <property type="entry name" value="AMP-binding"/>
    <property type="match status" value="1"/>
</dbReference>
<sequence>MAAQTPIERLLARATETPDAPWLYQSINSEWGAYSYAQVADQVLRMASAIKALGIPKGAAIGIGGRNTAHWVMADLAISAVGCVSVGLYPKQSTEHLQYILKHCEAKAVFVGPMIDAQEFMDALPADLLTIGFPYPDAPKCQQDWNALIEQHGRLDQPTPPGPDELMTLVYTSGTTGYPKGVMLSWRNAEFTINGLLKAMPPKKEEIFFSYLPLAHMFERGAVELSSLYLGAKIYFLEHLEKLPEQLAYVRPTRFFGVPLVYTRIQAGILRKMPQEKLDKLLRLPVIGGLVKKKIKKAVGLDRASLIFSGAAPMPTPLLQWFDKLGIQVLQGYGMTENSIYASANLPQANRIGSVGREMPGANTKISGDGEILYKHPGVMLGYYKEPEKTKETFTEDGYLRTGDRGRLDAEGYLYITGRVKDIFKTMKGKYVAPAPIEGALARNTDIDQLCFVGSELKQPIMLVSLNDAGRLKPRAEIEAALIADMEAVNANLEPHEAIAKIVVVKEPWTIDNGLMTPTMKVKRPQVEQRYCDLIRKEGETRSKVAWEA</sequence>
<dbReference type="EMBL" id="RJVO01000006">
    <property type="protein sequence ID" value="ROH88837.1"/>
    <property type="molecule type" value="Genomic_DNA"/>
</dbReference>
<dbReference type="PANTHER" id="PTHR43272:SF32">
    <property type="entry name" value="AMP-DEPENDENT SYNTHETASE_LIGASE DOMAIN-CONTAINING PROTEIN"/>
    <property type="match status" value="1"/>
</dbReference>
<dbReference type="Gene3D" id="3.40.50.12780">
    <property type="entry name" value="N-terminal domain of ligase-like"/>
    <property type="match status" value="1"/>
</dbReference>
<gene>
    <name evidence="5" type="ORF">ED208_12730</name>
</gene>
<reference evidence="5 6" key="1">
    <citation type="submission" date="2018-10" db="EMBL/GenBank/DDBJ databases">
        <authorList>
            <person name="Chen W.-M."/>
        </authorList>
    </citation>
    <scope>NUCLEOTIDE SEQUENCE [LARGE SCALE GENOMIC DNA]</scope>
    <source>
        <strain evidence="5 6">THS-13</strain>
    </source>
</reference>
<accession>A0A3N0V7P9</accession>
<dbReference type="InterPro" id="IPR042099">
    <property type="entry name" value="ANL_N_sf"/>
</dbReference>
<comment type="caution">
    <text evidence="5">The sequence shown here is derived from an EMBL/GenBank/DDBJ whole genome shotgun (WGS) entry which is preliminary data.</text>
</comment>
<dbReference type="Pfam" id="PF23562">
    <property type="entry name" value="AMP-binding_C_3"/>
    <property type="match status" value="1"/>
</dbReference>
<keyword evidence="3" id="KW-0443">Lipid metabolism</keyword>
<evidence type="ECO:0000256" key="2">
    <source>
        <dbReference type="ARBA" id="ARBA00022832"/>
    </source>
</evidence>
<name>A0A3N0V7P9_9GAMM</name>
<evidence type="ECO:0000313" key="6">
    <source>
        <dbReference type="Proteomes" id="UP000282106"/>
    </source>
</evidence>